<name>A0A3Q9K986_9ACTN</name>
<dbReference type="InterPro" id="IPR036390">
    <property type="entry name" value="WH_DNA-bd_sf"/>
</dbReference>
<protein>
    <submittedName>
        <fullName evidence="3">MarR family transcriptional regulator</fullName>
    </submittedName>
</protein>
<dbReference type="AlphaFoldDB" id="A0A3Q9K986"/>
<dbReference type="PANTHER" id="PTHR33164:SF106">
    <property type="entry name" value="TRANSCRIPTIONAL REGULATORY PROTEIN"/>
    <property type="match status" value="1"/>
</dbReference>
<dbReference type="Gene3D" id="1.10.10.10">
    <property type="entry name" value="Winged helix-like DNA-binding domain superfamily/Winged helix DNA-binding domain"/>
    <property type="match status" value="1"/>
</dbReference>
<proteinExistence type="predicted"/>
<organism evidence="3 4">
    <name type="scientific">Streptomyces lydicus</name>
    <dbReference type="NCBI Taxonomy" id="47763"/>
    <lineage>
        <taxon>Bacteria</taxon>
        <taxon>Bacillati</taxon>
        <taxon>Actinomycetota</taxon>
        <taxon>Actinomycetes</taxon>
        <taxon>Kitasatosporales</taxon>
        <taxon>Streptomycetaceae</taxon>
        <taxon>Streptomyces</taxon>
    </lineage>
</organism>
<dbReference type="Proteomes" id="UP000275579">
    <property type="component" value="Chromosome"/>
</dbReference>
<feature type="domain" description="HTH marR-type" evidence="2">
    <location>
        <begin position="37"/>
        <end position="173"/>
    </location>
</feature>
<dbReference type="RefSeq" id="WP_127153022.1">
    <property type="nucleotide sequence ID" value="NZ_CP029042.1"/>
</dbReference>
<feature type="region of interest" description="Disordered" evidence="1">
    <location>
        <begin position="1"/>
        <end position="34"/>
    </location>
</feature>
<dbReference type="InterPro" id="IPR000835">
    <property type="entry name" value="HTH_MarR-typ"/>
</dbReference>
<dbReference type="GO" id="GO:0003700">
    <property type="term" value="F:DNA-binding transcription factor activity"/>
    <property type="evidence" value="ECO:0007669"/>
    <property type="project" value="InterPro"/>
</dbReference>
<dbReference type="InterPro" id="IPR036388">
    <property type="entry name" value="WH-like_DNA-bd_sf"/>
</dbReference>
<dbReference type="Pfam" id="PF12802">
    <property type="entry name" value="MarR_2"/>
    <property type="match status" value="1"/>
</dbReference>
<dbReference type="EMBL" id="CP029042">
    <property type="protein sequence ID" value="AZS74139.1"/>
    <property type="molecule type" value="Genomic_DNA"/>
</dbReference>
<reference evidence="3 4" key="1">
    <citation type="submission" date="2018-04" db="EMBL/GenBank/DDBJ databases">
        <title>Complete genome sequences of Streptomyces lydicus strain WYEC and characterization of antagonistic properties of biological control agents.</title>
        <authorList>
            <person name="Mariita R.M."/>
            <person name="Sello J.K."/>
        </authorList>
    </citation>
    <scope>NUCLEOTIDE SEQUENCE [LARGE SCALE GENOMIC DNA]</scope>
    <source>
        <strain evidence="3 4">WYEC 108</strain>
    </source>
</reference>
<dbReference type="GO" id="GO:0006950">
    <property type="term" value="P:response to stress"/>
    <property type="evidence" value="ECO:0007669"/>
    <property type="project" value="TreeGrafter"/>
</dbReference>
<accession>A0A3Q9K986</accession>
<dbReference type="InterPro" id="IPR039422">
    <property type="entry name" value="MarR/SlyA-like"/>
</dbReference>
<dbReference type="PANTHER" id="PTHR33164">
    <property type="entry name" value="TRANSCRIPTIONAL REGULATOR, MARR FAMILY"/>
    <property type="match status" value="1"/>
</dbReference>
<evidence type="ECO:0000313" key="3">
    <source>
        <dbReference type="EMBL" id="AZS74139.1"/>
    </source>
</evidence>
<sequence>MAQQQQAAEEPAGESEEGPAEELAEELEEELEEEPAGMDLVHLLREVTLRLDLAGARFAGRNGLHPTDLRALISLLDAARAGDESTPGRLGDRLGLNSAGTTALIDRLERLGLVRRVRDTRDRRRVLLEVDDRALALGQSFFGPLIDRTLALLATFEAGEQAAVRRFLSGVRDAVREEGA</sequence>
<gene>
    <name evidence="3" type="ORF">DDE74_27150</name>
</gene>
<feature type="compositionally biased region" description="Acidic residues" evidence="1">
    <location>
        <begin position="11"/>
        <end position="34"/>
    </location>
</feature>
<dbReference type="SUPFAM" id="SSF46785">
    <property type="entry name" value="Winged helix' DNA-binding domain"/>
    <property type="match status" value="1"/>
</dbReference>
<evidence type="ECO:0000256" key="1">
    <source>
        <dbReference type="SAM" id="MobiDB-lite"/>
    </source>
</evidence>
<evidence type="ECO:0000313" key="4">
    <source>
        <dbReference type="Proteomes" id="UP000275579"/>
    </source>
</evidence>
<dbReference type="PROSITE" id="PS50995">
    <property type="entry name" value="HTH_MARR_2"/>
    <property type="match status" value="1"/>
</dbReference>
<dbReference type="SMART" id="SM00347">
    <property type="entry name" value="HTH_MARR"/>
    <property type="match status" value="1"/>
</dbReference>
<evidence type="ECO:0000259" key="2">
    <source>
        <dbReference type="PROSITE" id="PS50995"/>
    </source>
</evidence>